<dbReference type="Proteomes" id="UP000199137">
    <property type="component" value="Unassembled WGS sequence"/>
</dbReference>
<reference evidence="1 2" key="1">
    <citation type="submission" date="2016-10" db="EMBL/GenBank/DDBJ databases">
        <authorList>
            <person name="de Groot N.N."/>
        </authorList>
    </citation>
    <scope>NUCLEOTIDE SEQUENCE [LARGE SCALE GENOMIC DNA]</scope>
    <source>
        <strain evidence="1 2">DSM 44637</strain>
    </source>
</reference>
<protein>
    <submittedName>
        <fullName evidence="1">Uncharacterized protein</fullName>
    </submittedName>
</protein>
<accession>A0A1I5X972</accession>
<proteinExistence type="predicted"/>
<gene>
    <name evidence="1" type="ORF">SAMN05421854_110106</name>
</gene>
<organism evidence="1 2">
    <name type="scientific">Amycolatopsis rubida</name>
    <dbReference type="NCBI Taxonomy" id="112413"/>
    <lineage>
        <taxon>Bacteria</taxon>
        <taxon>Bacillati</taxon>
        <taxon>Actinomycetota</taxon>
        <taxon>Actinomycetes</taxon>
        <taxon>Pseudonocardiales</taxon>
        <taxon>Pseudonocardiaceae</taxon>
        <taxon>Amycolatopsis</taxon>
    </lineage>
</organism>
<name>A0A1I5X972_9PSEU</name>
<evidence type="ECO:0000313" key="1">
    <source>
        <dbReference type="EMBL" id="SFQ28518.1"/>
    </source>
</evidence>
<dbReference type="AlphaFoldDB" id="A0A1I5X972"/>
<evidence type="ECO:0000313" key="2">
    <source>
        <dbReference type="Proteomes" id="UP000199137"/>
    </source>
</evidence>
<dbReference type="RefSeq" id="WP_093575663.1">
    <property type="nucleotide sequence ID" value="NZ_FOWC01000010.1"/>
</dbReference>
<dbReference type="EMBL" id="FOWC01000010">
    <property type="protein sequence ID" value="SFQ28518.1"/>
    <property type="molecule type" value="Genomic_DNA"/>
</dbReference>
<sequence>MTDRRLTPAEAAVFREAANLFRWCVREEETEDEWAVATHPDQQAEHSRYGSMATNGRGINMAPAFFDGVLSAAALLEFYADGNPMPLPRDHVTAAEAYRALQNITGDDPAAWRPVDLR</sequence>